<feature type="coiled-coil region" evidence="1">
    <location>
        <begin position="20"/>
        <end position="96"/>
    </location>
</feature>
<organism evidence="3 4">
    <name type="scientific">Electrophorus voltai</name>
    <dbReference type="NCBI Taxonomy" id="2609070"/>
    <lineage>
        <taxon>Eukaryota</taxon>
        <taxon>Metazoa</taxon>
        <taxon>Chordata</taxon>
        <taxon>Craniata</taxon>
        <taxon>Vertebrata</taxon>
        <taxon>Euteleostomi</taxon>
        <taxon>Actinopterygii</taxon>
        <taxon>Neopterygii</taxon>
        <taxon>Teleostei</taxon>
        <taxon>Ostariophysi</taxon>
        <taxon>Gymnotiformes</taxon>
        <taxon>Gymnotoidei</taxon>
        <taxon>Gymnotidae</taxon>
        <taxon>Electrophorus</taxon>
    </lineage>
</organism>
<reference evidence="3" key="1">
    <citation type="submission" date="2023-03" db="EMBL/GenBank/DDBJ databases">
        <title>Electrophorus voltai genome.</title>
        <authorList>
            <person name="Bian C."/>
        </authorList>
    </citation>
    <scope>NUCLEOTIDE SEQUENCE</scope>
    <source>
        <strain evidence="3">CB-2022</strain>
        <tissue evidence="3">Muscle</tissue>
    </source>
</reference>
<comment type="caution">
    <text evidence="3">The sequence shown here is derived from an EMBL/GenBank/DDBJ whole genome shotgun (WGS) entry which is preliminary data.</text>
</comment>
<evidence type="ECO:0000256" key="1">
    <source>
        <dbReference type="SAM" id="Coils"/>
    </source>
</evidence>
<feature type="region of interest" description="Disordered" evidence="2">
    <location>
        <begin position="184"/>
        <end position="215"/>
    </location>
</feature>
<evidence type="ECO:0000256" key="2">
    <source>
        <dbReference type="SAM" id="MobiDB-lite"/>
    </source>
</evidence>
<evidence type="ECO:0000313" key="4">
    <source>
        <dbReference type="Proteomes" id="UP001239994"/>
    </source>
</evidence>
<proteinExistence type="predicted"/>
<accession>A0AAD8ZE28</accession>
<feature type="compositionally biased region" description="Basic and acidic residues" evidence="2">
    <location>
        <begin position="539"/>
        <end position="570"/>
    </location>
</feature>
<feature type="compositionally biased region" description="Polar residues" evidence="2">
    <location>
        <begin position="206"/>
        <end position="215"/>
    </location>
</feature>
<dbReference type="EMBL" id="JAROKS010000014">
    <property type="protein sequence ID" value="KAK1797347.1"/>
    <property type="molecule type" value="Genomic_DNA"/>
</dbReference>
<protein>
    <recommendedName>
        <fullName evidence="5">Epidermal growth factor receptor pathway substrate 15</fullName>
    </recommendedName>
</protein>
<keyword evidence="4" id="KW-1185">Reference proteome</keyword>
<feature type="non-terminal residue" evidence="3">
    <location>
        <position position="1"/>
    </location>
</feature>
<evidence type="ECO:0000313" key="3">
    <source>
        <dbReference type="EMBL" id="KAK1797347.1"/>
    </source>
</evidence>
<feature type="region of interest" description="Disordered" evidence="2">
    <location>
        <begin position="537"/>
        <end position="570"/>
    </location>
</feature>
<keyword evidence="1" id="KW-0175">Coiled coil</keyword>
<name>A0AAD8ZE28_9TELE</name>
<gene>
    <name evidence="3" type="ORF">P4O66_008716</name>
</gene>
<evidence type="ECO:0008006" key="5">
    <source>
        <dbReference type="Google" id="ProtNLM"/>
    </source>
</evidence>
<feature type="non-terminal residue" evidence="3">
    <location>
        <position position="570"/>
    </location>
</feature>
<sequence length="570" mass="63962">GLEDMVAMEEGALGRERSLRHDTQQALELLAQRRAQLREQIQGIHEQREQEGQLLLSLREEQEELEQTAQEYEEELRRAKEELQRLREEIGVARTQVEEAYEWMGPLKQAIGDTYTEISEAKQRLGELITEMTAIEACVPEISCRQADEPLHMALDSSSREEEEDGEMYCGHVCEEDNTFTQNTAEKKHCKQEASKEGLEKRSVENMKSSGSSSFTEITLTEVKEEDTSLSSITPQHMDSADLEEEDFEIVQSLVTKPVSQAASREFDFFNPDPFVDHDVFGDDRFPKVDMTEFLSGDPFKGTDPFASDILFNDVADVQFVQDYPFIQESNAKDSNHMSFGLGSTSKDKHTDTSNVVEPNLVGTNCSQSVDSGMFEQNLAEPSDSERYTPYSDICSEVGTNMTTSQDLDSMDLKNTLGMEGNLSTNSQLKDKGRFDLIHCELDIHESVSSNTSTVDSSFDGDFGTFSQTEAEAGPTYVRANQALYGLQRIDTSLYTRFPLSPEGYDPEPMVPVTADKDKSIKVVDSFAFIADYSAASESRPKTEDSEHVSPHTDFDNPGDRSPLCHEFTD</sequence>
<dbReference type="AlphaFoldDB" id="A0AAD8ZE28"/>
<dbReference type="Proteomes" id="UP001239994">
    <property type="component" value="Unassembled WGS sequence"/>
</dbReference>
<feature type="compositionally biased region" description="Basic and acidic residues" evidence="2">
    <location>
        <begin position="185"/>
        <end position="205"/>
    </location>
</feature>
<feature type="region of interest" description="Disordered" evidence="2">
    <location>
        <begin position="335"/>
        <end position="361"/>
    </location>
</feature>